<evidence type="ECO:0000313" key="4">
    <source>
        <dbReference type="EMBL" id="KJP85528.1"/>
    </source>
</evidence>
<evidence type="ECO:0000313" key="5">
    <source>
        <dbReference type="Proteomes" id="UP000054561"/>
    </source>
</evidence>
<feature type="compositionally biased region" description="Basic and acidic residues" evidence="1">
    <location>
        <begin position="1701"/>
        <end position="1717"/>
    </location>
</feature>
<evidence type="ECO:0000256" key="1">
    <source>
        <dbReference type="SAM" id="MobiDB-lite"/>
    </source>
</evidence>
<evidence type="ECO:0000256" key="2">
    <source>
        <dbReference type="SAM" id="SignalP"/>
    </source>
</evidence>
<feature type="chain" id="PRO_5002343383" description="Merozoite surface protein EGF domain-containing protein" evidence="2">
    <location>
        <begin position="20"/>
        <end position="1857"/>
    </location>
</feature>
<feature type="region of interest" description="Disordered" evidence="1">
    <location>
        <begin position="1285"/>
        <end position="1305"/>
    </location>
</feature>
<reference evidence="4 5" key="1">
    <citation type="submission" date="2014-03" db="EMBL/GenBank/DDBJ databases">
        <title>The Genome Sequence of Plasmodium fragile nilgiri.</title>
        <authorList>
            <consortium name="The Broad Institute Genomics Platform"/>
            <consortium name="The Broad Institute Genome Sequencing Center for Infectious Disease"/>
            <person name="Neafsey D."/>
            <person name="Duraisingh M."/>
            <person name="Young S.K."/>
            <person name="Zeng Q."/>
            <person name="Gargeya S."/>
            <person name="Abouelleil A."/>
            <person name="Alvarado L."/>
            <person name="Chapman S.B."/>
            <person name="Gainer-Dewar J."/>
            <person name="Goldberg J."/>
            <person name="Griggs A."/>
            <person name="Gujja S."/>
            <person name="Hansen M."/>
            <person name="Howarth C."/>
            <person name="Imamovic A."/>
            <person name="Larimer J."/>
            <person name="Pearson M."/>
            <person name="Poon T.W."/>
            <person name="Priest M."/>
            <person name="Roberts A."/>
            <person name="Saif S."/>
            <person name="Shea T."/>
            <person name="Sykes S."/>
            <person name="Wortman J."/>
            <person name="Nusbaum C."/>
            <person name="Birren B."/>
        </authorList>
    </citation>
    <scope>NUCLEOTIDE SEQUENCE [LARGE SCALE GENOMIC DNA]</scope>
    <source>
        <strain evidence="5">nilgiri</strain>
    </source>
</reference>
<name>A0A0D9QEU6_PLAFR</name>
<feature type="region of interest" description="Disordered" evidence="1">
    <location>
        <begin position="1342"/>
        <end position="1363"/>
    </location>
</feature>
<feature type="region of interest" description="Disordered" evidence="1">
    <location>
        <begin position="109"/>
        <end position="128"/>
    </location>
</feature>
<dbReference type="SUPFAM" id="SSF57196">
    <property type="entry name" value="EGF/Laminin"/>
    <property type="match status" value="1"/>
</dbReference>
<dbReference type="GeneID" id="24270151"/>
<evidence type="ECO:0000259" key="3">
    <source>
        <dbReference type="Pfam" id="PF12946"/>
    </source>
</evidence>
<organism evidence="4 5">
    <name type="scientific">Plasmodium fragile</name>
    <dbReference type="NCBI Taxonomy" id="5857"/>
    <lineage>
        <taxon>Eukaryota</taxon>
        <taxon>Sar</taxon>
        <taxon>Alveolata</taxon>
        <taxon>Apicomplexa</taxon>
        <taxon>Aconoidasida</taxon>
        <taxon>Haemosporida</taxon>
        <taxon>Plasmodiidae</taxon>
        <taxon>Plasmodium</taxon>
        <taxon>Plasmodium (Plasmodium)</taxon>
    </lineage>
</organism>
<dbReference type="InterPro" id="IPR024730">
    <property type="entry name" value="MSP1_EGF_1"/>
</dbReference>
<feature type="compositionally biased region" description="Basic and acidic residues" evidence="1">
    <location>
        <begin position="248"/>
        <end position="259"/>
    </location>
</feature>
<accession>A0A0D9QEU6</accession>
<keyword evidence="5" id="KW-1185">Reference proteome</keyword>
<dbReference type="Pfam" id="PF12946">
    <property type="entry name" value="EGF_MSP1_1"/>
    <property type="match status" value="1"/>
</dbReference>
<dbReference type="RefSeq" id="XP_012337864.1">
    <property type="nucleotide sequence ID" value="XM_012482441.1"/>
</dbReference>
<dbReference type="OrthoDB" id="4062651at2759"/>
<dbReference type="VEuPathDB" id="PlasmoDB:AK88_04837"/>
<dbReference type="Proteomes" id="UP000054561">
    <property type="component" value="Unassembled WGS sequence"/>
</dbReference>
<dbReference type="EMBL" id="KQ001721">
    <property type="protein sequence ID" value="KJP85528.1"/>
    <property type="molecule type" value="Genomic_DNA"/>
</dbReference>
<feature type="signal peptide" evidence="2">
    <location>
        <begin position="1"/>
        <end position="19"/>
    </location>
</feature>
<keyword evidence="2" id="KW-0732">Signal</keyword>
<dbReference type="OMA" id="RCCDAYI"/>
<dbReference type="Gene3D" id="2.10.25.10">
    <property type="entry name" value="Laminin"/>
    <property type="match status" value="1"/>
</dbReference>
<sequence length="1857" mass="217618">MRPIFVLPLLLLLLRLCQAFNWKNLQGVHLTMRECTLSLISLMEEAERIRLDERKEDRMGQIVEGIKKARQVLHELYFSIRHLFSSLGLTFRKELYLFGVAEGIMGGETTGQGEKKQEEKNTSRKHFTDEKHLQGVKTERDLKNLLSEMINYYKTNFIQSKPSTSCSYINHKNSLRKQIEIVRYTHSYIATQLYYRDYSKYFQRFLGSQKDMSNVLFNPSLDMKEEVYSGFYATHGGLIVDEPPDGSTGERKSDSTDAQKHCMDDYKSISGEKCTEQFSQSVKTLLHNFEASLESYIHSSVVEMRKQMIQVEEQQEGQNYCRDLVKEMKDKSYDRLSMEEIDRFEQLAKNYLHKDLDTLVEREKKKMYRRRNFFEKYFFFIIERMLQVRRSVEASLEGLSRQLGGSALPSFRRRGQSHVELTGGAEIKHIFQLLDEYISMYSFVYEHLKDYHKNVRDIFSLDYIRENSKDNRVYIAERIAQQMDALNGSFLKYKNVKNRYEQYVEKGIRKRNLMSNLKKGESVAGNGNNVSGQEHFSLHNLRKKDFPELWAYTWNRKNSHSFLSEEDKVKKDKLNGELIEREDEYLKRLKKVVMLLTRYKKLKNKKIKIKHILNIGKVEMHPILFNIKLRKDQMVGFYKSILRFGKIIVVKRIVLILKMKISFLRKMTPSAFLLSNRFLLLLYENHLEHLQSSYQIDVNKDFCHDLTLENLDGVMKQGDLSHLLLKYMIYMFGLNSSFMSARLGIDIGPGVGSDYIGESNAFNGDGDFGEDEPSWGAHNLSMVYELATNFTKTPFHVADFVHAADLFRSSKESPNGESNTHDEQVKRSFNQIHSYFSSIFKNDEISGYILKKFENWEEHSSSSGCHHGHSCSIDNPVYSKDVIKKSIFYNLKDMGDEFNMINKATVSSVKSCASSIYSYASSSSSTPLKFPFHLLNNALMTNSLLEAYKYMLYKTQQSQVFKLYSRSKGTNMSLLESIFLQLILNFGMTPYNKLKSTMVKSFCTKQGRVEEDGTLSKAHTGPLQYRKRKRNLEYIPHIRYVSHRDQMQPGLAISCYVMKENDENDPHNKTPTKWWNSKRGNSYSSSNNNNRIHQMHHLVGTCDLLNGDNEKITSFKVKHIEYIPNGIPLLTPMTEKENIMSNYQLYGLFFQGLRGEEKKKKKKYFPEENSNGMTSKEDIYCSEEKIAYFFIGESVVHLSETLDVKVEEPLIIGPMLSRNAASQKEILFESESMEQYNMILNWLYKSQEKKNWNQEKVRKIERDISDLRLRAKSYEENISYVKNKMDQMKRLPQGESDGPSDLQKEYQREVSNASWEKYNSLMDIYKDIVEMFRESERNLTKVKKENEREREREGGKEKEEAEEERGLDYYGLSKYTAFVRKYQMENLNTYTMYEEQIMKYFQKQNRCCDAYIKEMKIHLEFFPQFCCSNGGETDNKKILKYIYISITDLVTEFIRCEHNTNRLLTDLKKVKDTLHTINTLNANLHKKQRTFHLSTKYFYREKKEGKIYFFTDKMENIKTYKIYKQLIGSVDEDLKFVMHVMVKKIEERKKLLQQVEQKLPTLLDIKQILKGDKDVASINVETLCANFSHENMLNYDEVENLEKNFKRKIATYKNVLNNIRYSFEHKPHLSNDRMALFYNFVQYDSEEDIDAMRFADSLLAYNERGIEVAERGEDTKNNTGGGGPLTEYQKIWRKLNAPKGGDGKNAKERHDNRSDDRDLYDDWEDEDWEEDDWGEEEDHWAEDSLKAAADRVEKNCRNRNCPPNSFCFIQRFNEECLCFLHYNMVEGKCILNEQNSCAVKNGGCDLKAKCELKKNRVNCICPIGTKPMHEGVVCSFSFASSFSQVLLLFAILAFVIA</sequence>
<feature type="region of interest" description="Disordered" evidence="1">
    <location>
        <begin position="1696"/>
        <end position="1721"/>
    </location>
</feature>
<feature type="domain" description="Merozoite surface protein EGF" evidence="3">
    <location>
        <begin position="1755"/>
        <end position="1790"/>
    </location>
</feature>
<feature type="compositionally biased region" description="Basic and acidic residues" evidence="1">
    <location>
        <begin position="113"/>
        <end position="128"/>
    </location>
</feature>
<proteinExistence type="predicted"/>
<feature type="region of interest" description="Disordered" evidence="1">
    <location>
        <begin position="239"/>
        <end position="259"/>
    </location>
</feature>
<gene>
    <name evidence="4" type="ORF">AK88_04837</name>
</gene>
<protein>
    <recommendedName>
        <fullName evidence="3">Merozoite surface protein EGF domain-containing protein</fullName>
    </recommendedName>
</protein>